<dbReference type="Pfam" id="PF13843">
    <property type="entry name" value="DDE_Tnp_1_7"/>
    <property type="match status" value="1"/>
</dbReference>
<evidence type="ECO:0000313" key="3">
    <source>
        <dbReference type="Proteomes" id="UP000478052"/>
    </source>
</evidence>
<comment type="caution">
    <text evidence="2">The sequence shown here is derived from an EMBL/GenBank/DDBJ whole genome shotgun (WGS) entry which is preliminary data.</text>
</comment>
<accession>A0A6G0W6H2</accession>
<feature type="domain" description="PiggyBac transposable element-derived protein" evidence="1">
    <location>
        <begin position="118"/>
        <end position="237"/>
    </location>
</feature>
<name>A0A6G0W6H2_APHCR</name>
<dbReference type="InterPro" id="IPR029526">
    <property type="entry name" value="PGBD"/>
</dbReference>
<dbReference type="Proteomes" id="UP000478052">
    <property type="component" value="Unassembled WGS sequence"/>
</dbReference>
<gene>
    <name evidence="2" type="ORF">FWK35_00021838</name>
</gene>
<dbReference type="PANTHER" id="PTHR47272">
    <property type="entry name" value="DDE_TNP_1_7 DOMAIN-CONTAINING PROTEIN"/>
    <property type="match status" value="1"/>
</dbReference>
<dbReference type="PANTHER" id="PTHR47272:SF1">
    <property type="entry name" value="PIGGYBAC TRANSPOSABLE ELEMENT-DERIVED PROTEIN 3-LIKE"/>
    <property type="match status" value="1"/>
</dbReference>
<dbReference type="EMBL" id="VUJU01009046">
    <property type="protein sequence ID" value="KAF0722628.1"/>
    <property type="molecule type" value="Genomic_DNA"/>
</dbReference>
<keyword evidence="3" id="KW-1185">Reference proteome</keyword>
<dbReference type="AlphaFoldDB" id="A0A6G0W6H2"/>
<evidence type="ECO:0000259" key="1">
    <source>
        <dbReference type="Pfam" id="PF13843"/>
    </source>
</evidence>
<proteinExistence type="predicted"/>
<sequence>MMLTEVLQVLSLSHSYPEFNLCTPSPSFPVRKSKQTTTECHNTPIKKIKNKSKVEHMKFNWVNGNKMDFEVDIFDNDYVSQQDYVLTPFEYFDKFFLKIYFNILKNKLTFTLFKQNIELWMEVVKLPAYTDYWSNLIGYEKKILKSIHFNNNEEYNPHERFYKVQPLLDIIRRNCLKQEQGKQFSIDEMMIPYKGKKARSRRQYIKSKPKKWGFKFFVRAGINGMINDFFSYSGETTFVSRTNPWVARKFIARQFIVVNLSPEGLSLL</sequence>
<protein>
    <submittedName>
        <fullName evidence="2">PiggyBac transposable element-derived protein 3-like</fullName>
    </submittedName>
</protein>
<organism evidence="2 3">
    <name type="scientific">Aphis craccivora</name>
    <name type="common">Cowpea aphid</name>
    <dbReference type="NCBI Taxonomy" id="307492"/>
    <lineage>
        <taxon>Eukaryota</taxon>
        <taxon>Metazoa</taxon>
        <taxon>Ecdysozoa</taxon>
        <taxon>Arthropoda</taxon>
        <taxon>Hexapoda</taxon>
        <taxon>Insecta</taxon>
        <taxon>Pterygota</taxon>
        <taxon>Neoptera</taxon>
        <taxon>Paraneoptera</taxon>
        <taxon>Hemiptera</taxon>
        <taxon>Sternorrhyncha</taxon>
        <taxon>Aphidomorpha</taxon>
        <taxon>Aphidoidea</taxon>
        <taxon>Aphididae</taxon>
        <taxon>Aphidini</taxon>
        <taxon>Aphis</taxon>
        <taxon>Aphis</taxon>
    </lineage>
</organism>
<reference evidence="2 3" key="1">
    <citation type="submission" date="2019-08" db="EMBL/GenBank/DDBJ databases">
        <title>Whole genome of Aphis craccivora.</title>
        <authorList>
            <person name="Voronova N.V."/>
            <person name="Shulinski R.S."/>
            <person name="Bandarenka Y.V."/>
            <person name="Zhorov D.G."/>
            <person name="Warner D."/>
        </authorList>
    </citation>
    <scope>NUCLEOTIDE SEQUENCE [LARGE SCALE GENOMIC DNA]</scope>
    <source>
        <strain evidence="2">180601</strain>
        <tissue evidence="2">Whole Body</tissue>
    </source>
</reference>
<dbReference type="OrthoDB" id="123207at2759"/>
<evidence type="ECO:0000313" key="2">
    <source>
        <dbReference type="EMBL" id="KAF0722628.1"/>
    </source>
</evidence>